<dbReference type="RefSeq" id="WP_281748921.1">
    <property type="nucleotide sequence ID" value="NZ_AP026933.1"/>
</dbReference>
<evidence type="ECO:0008006" key="4">
    <source>
        <dbReference type="Google" id="ProtNLM"/>
    </source>
</evidence>
<dbReference type="Pfam" id="PF06782">
    <property type="entry name" value="UPF0236"/>
    <property type="match status" value="1"/>
</dbReference>
<gene>
    <name evidence="2" type="ORF">SHM_02640</name>
</gene>
<dbReference type="InterPro" id="IPR009620">
    <property type="entry name" value="UPF0236"/>
</dbReference>
<evidence type="ECO:0000256" key="1">
    <source>
        <dbReference type="ARBA" id="ARBA00006539"/>
    </source>
</evidence>
<reference evidence="2 3" key="1">
    <citation type="journal article" date="2022" name="Front. Microbiol.">
        <title>Male-killing mechanisms vary between Spiroplasma species.</title>
        <authorList>
            <person name="Arai H."/>
            <person name="Inoue M."/>
            <person name="Kageyama D."/>
        </authorList>
    </citation>
    <scope>NUCLEOTIDE SEQUENCE [LARGE SCALE GENOMIC DNA]</scope>
    <source>
        <strain evidence="3">sHm</strain>
    </source>
</reference>
<evidence type="ECO:0000313" key="2">
    <source>
        <dbReference type="EMBL" id="BDT02618.1"/>
    </source>
</evidence>
<sequence length="372" mass="44704">MSFNYLWTLKEATKKMYQSFRDDIKNQWEKTDWRILKERDRKYIPVKIKERTRNTMDGLVTYKCRDYKYYDEQLKKWVRVCLLDEELELPKYKRTCQDIKNNVIEHFADGKRYVDILHTMKQTKFSTTSISRLFQEYQVNKLDVPKIKLEPNQFIYISIDDGHRKFWKFKRNSGKYSMRLVLFCTDNVNHKLVNKRADVIIRPTKTAIGVKKTAEFIKEQGNRFFENFDQAKIIICGDSAGWIKEVADYLGASFVLDKFHLVKKLYVGIITGNKGKYWDEYKICRNFIENGQYDELIKYMNEILKNHKKLKKQYFKNNKQGIENQGAKWNIGCFTEGNIWHILKEMLGNRTYNINIYIKMVIFKCNQINLKT</sequence>
<dbReference type="EMBL" id="AP026933">
    <property type="protein sequence ID" value="BDT02618.1"/>
    <property type="molecule type" value="Genomic_DNA"/>
</dbReference>
<protein>
    <recommendedName>
        <fullName evidence="4">ISLre2 family transposase</fullName>
    </recommendedName>
</protein>
<name>A0ABM8BSD4_9MOLU</name>
<comment type="similarity">
    <text evidence="1">Belongs to the UPF0236 family.</text>
</comment>
<keyword evidence="3" id="KW-1185">Reference proteome</keyword>
<dbReference type="NCBIfam" id="NF046004">
    <property type="entry name" value="ICE_Mbov_0401"/>
    <property type="match status" value="1"/>
</dbReference>
<proteinExistence type="inferred from homology"/>
<dbReference type="Proteomes" id="UP001163387">
    <property type="component" value="Chromosome"/>
</dbReference>
<organism evidence="2 3">
    <name type="scientific">Spiroplasma ixodetis</name>
    <dbReference type="NCBI Taxonomy" id="2141"/>
    <lineage>
        <taxon>Bacteria</taxon>
        <taxon>Bacillati</taxon>
        <taxon>Mycoplasmatota</taxon>
        <taxon>Mollicutes</taxon>
        <taxon>Entomoplasmatales</taxon>
        <taxon>Spiroplasmataceae</taxon>
        <taxon>Spiroplasma</taxon>
    </lineage>
</organism>
<evidence type="ECO:0000313" key="3">
    <source>
        <dbReference type="Proteomes" id="UP001163387"/>
    </source>
</evidence>
<accession>A0ABM8BSD4</accession>